<dbReference type="PRINTS" id="PR00368">
    <property type="entry name" value="FADPNR"/>
</dbReference>
<evidence type="ECO:0000313" key="2">
    <source>
        <dbReference type="EMBL" id="GGF40796.1"/>
    </source>
</evidence>
<reference evidence="2" key="2">
    <citation type="submission" date="2020-09" db="EMBL/GenBank/DDBJ databases">
        <authorList>
            <person name="Sun Q."/>
            <person name="Zhou Y."/>
        </authorList>
    </citation>
    <scope>NUCLEOTIDE SEQUENCE</scope>
    <source>
        <strain evidence="2">CGMCC 1.16067</strain>
    </source>
</reference>
<evidence type="ECO:0000259" key="1">
    <source>
        <dbReference type="Pfam" id="PF07992"/>
    </source>
</evidence>
<protein>
    <submittedName>
        <fullName evidence="2">Flavin-binding monooxygenase</fullName>
    </submittedName>
</protein>
<comment type="caution">
    <text evidence="2">The sequence shown here is derived from an EMBL/GenBank/DDBJ whole genome shotgun (WGS) entry which is preliminary data.</text>
</comment>
<dbReference type="SUPFAM" id="SSF51905">
    <property type="entry name" value="FAD/NAD(P)-binding domain"/>
    <property type="match status" value="2"/>
</dbReference>
<sequence>MSETSAQVRVIVVGAGFGGIAAAIELTEHGYDDVTVLESAAELGGTWYHNVYPGAACDVPSHFYSFSFDQRASWSRFCSPQEEILDYLREVARAHGVDRRVVTGQRVTSCAWDEGTGTWTVVAEAPDGTTTTRTADALLIATGQLDKPSYPRIEGLEDFTGPVLHSARWDTDLDLTGRRVAVIGTGATAAQLVPELAEAAAHTTVFQRSGNWFLPRRSKEYSAPVKALLAHVPGLNRVFRALLAAYLEFLTAAIRHPRTLGRVLAAWSTLFMRGQLRDPEVRRTAWPDYTFGCRRVLFSSSYLPALQRPDVTLVGDAVTAMTERGPRTADGRVHEVDVVALATGFRTTDFMFPMEVTGSGGRRLREDWADGPRAHLGMTVPGYPNLFLLYGPNTNTSGGSIVFFLEHQARYVRQALDLGRERKAALDVRPEVASSSDVTLQGRFVGTAWVACDSWYRDESGRIVANWPGYMREYADATREVEPADFRYLPVPG</sequence>
<dbReference type="AlphaFoldDB" id="A0A917BFH6"/>
<organism evidence="2 3">
    <name type="scientific">Marmoricola endophyticus</name>
    <dbReference type="NCBI Taxonomy" id="2040280"/>
    <lineage>
        <taxon>Bacteria</taxon>
        <taxon>Bacillati</taxon>
        <taxon>Actinomycetota</taxon>
        <taxon>Actinomycetes</taxon>
        <taxon>Propionibacteriales</taxon>
        <taxon>Nocardioidaceae</taxon>
        <taxon>Marmoricola</taxon>
    </lineage>
</organism>
<dbReference type="Proteomes" id="UP000649179">
    <property type="component" value="Unassembled WGS sequence"/>
</dbReference>
<accession>A0A917BFH6</accession>
<dbReference type="Gene3D" id="3.50.50.60">
    <property type="entry name" value="FAD/NAD(P)-binding domain"/>
    <property type="match status" value="2"/>
</dbReference>
<dbReference type="EMBL" id="BMKQ01000001">
    <property type="protein sequence ID" value="GGF40796.1"/>
    <property type="molecule type" value="Genomic_DNA"/>
</dbReference>
<keyword evidence="2" id="KW-0560">Oxidoreductase</keyword>
<dbReference type="InterPro" id="IPR051209">
    <property type="entry name" value="FAD-bind_Monooxygenase_sf"/>
</dbReference>
<gene>
    <name evidence="2" type="ORF">GCM10011519_13100</name>
</gene>
<dbReference type="InterPro" id="IPR036188">
    <property type="entry name" value="FAD/NAD-bd_sf"/>
</dbReference>
<keyword evidence="3" id="KW-1185">Reference proteome</keyword>
<feature type="domain" description="FAD/NAD(P)-binding" evidence="1">
    <location>
        <begin position="9"/>
        <end position="229"/>
    </location>
</feature>
<dbReference type="PANTHER" id="PTHR42877:SF4">
    <property type="entry name" value="FAD_NAD(P)-BINDING DOMAIN-CONTAINING PROTEIN-RELATED"/>
    <property type="match status" value="1"/>
</dbReference>
<proteinExistence type="predicted"/>
<keyword evidence="2" id="KW-0503">Monooxygenase</keyword>
<evidence type="ECO:0000313" key="3">
    <source>
        <dbReference type="Proteomes" id="UP000649179"/>
    </source>
</evidence>
<dbReference type="Pfam" id="PF07992">
    <property type="entry name" value="Pyr_redox_2"/>
    <property type="match status" value="1"/>
</dbReference>
<reference evidence="2" key="1">
    <citation type="journal article" date="2014" name="Int. J. Syst. Evol. Microbiol.">
        <title>Complete genome sequence of Corynebacterium casei LMG S-19264T (=DSM 44701T), isolated from a smear-ripened cheese.</title>
        <authorList>
            <consortium name="US DOE Joint Genome Institute (JGI-PGF)"/>
            <person name="Walter F."/>
            <person name="Albersmeier A."/>
            <person name="Kalinowski J."/>
            <person name="Ruckert C."/>
        </authorList>
    </citation>
    <scope>NUCLEOTIDE SEQUENCE</scope>
    <source>
        <strain evidence="2">CGMCC 1.16067</strain>
    </source>
</reference>
<dbReference type="PANTHER" id="PTHR42877">
    <property type="entry name" value="L-ORNITHINE N(5)-MONOOXYGENASE-RELATED"/>
    <property type="match status" value="1"/>
</dbReference>
<dbReference type="PRINTS" id="PR00411">
    <property type="entry name" value="PNDRDTASEI"/>
</dbReference>
<dbReference type="GO" id="GO:0004497">
    <property type="term" value="F:monooxygenase activity"/>
    <property type="evidence" value="ECO:0007669"/>
    <property type="project" value="UniProtKB-KW"/>
</dbReference>
<dbReference type="InterPro" id="IPR023753">
    <property type="entry name" value="FAD/NAD-binding_dom"/>
</dbReference>
<dbReference type="RefSeq" id="WP_188779058.1">
    <property type="nucleotide sequence ID" value="NZ_BMKQ01000001.1"/>
</dbReference>
<name>A0A917BFH6_9ACTN</name>